<accession>A0A370X309</accession>
<protein>
    <recommendedName>
        <fullName evidence="1">Ribbon-helix-helix domain-containing protein</fullName>
    </recommendedName>
</protein>
<keyword evidence="3" id="KW-1185">Reference proteome</keyword>
<proteinExistence type="predicted"/>
<dbReference type="Gene3D" id="1.10.3990.20">
    <property type="entry name" value="protein bp1543"/>
    <property type="match status" value="1"/>
</dbReference>
<evidence type="ECO:0000313" key="3">
    <source>
        <dbReference type="Proteomes" id="UP000254258"/>
    </source>
</evidence>
<dbReference type="InterPro" id="IPR038268">
    <property type="entry name" value="RHH_sf"/>
</dbReference>
<reference evidence="2 3" key="1">
    <citation type="submission" date="2018-07" db="EMBL/GenBank/DDBJ databases">
        <title>Dyella monticola sp. nov. and Dyella psychrodurans sp. nov. isolated from monsoon evergreen broad-leaved forest soil of Dinghu Mountain, China.</title>
        <authorList>
            <person name="Gao Z."/>
            <person name="Qiu L."/>
        </authorList>
    </citation>
    <scope>NUCLEOTIDE SEQUENCE [LARGE SCALE GENOMIC DNA]</scope>
    <source>
        <strain evidence="2 3">4G-K06</strain>
    </source>
</reference>
<dbReference type="InterPro" id="IPR027373">
    <property type="entry name" value="RHH_dom"/>
</dbReference>
<evidence type="ECO:0000313" key="2">
    <source>
        <dbReference type="EMBL" id="RDS82779.1"/>
    </source>
</evidence>
<evidence type="ECO:0000259" key="1">
    <source>
        <dbReference type="Pfam" id="PF13467"/>
    </source>
</evidence>
<feature type="domain" description="Ribbon-helix-helix" evidence="1">
    <location>
        <begin position="51"/>
        <end position="116"/>
    </location>
</feature>
<comment type="caution">
    <text evidence="2">The sequence shown here is derived from an EMBL/GenBank/DDBJ whole genome shotgun (WGS) entry which is preliminary data.</text>
</comment>
<organism evidence="2 3">
    <name type="scientific">Dyella monticola</name>
    <dbReference type="NCBI Taxonomy" id="1927958"/>
    <lineage>
        <taxon>Bacteria</taxon>
        <taxon>Pseudomonadati</taxon>
        <taxon>Pseudomonadota</taxon>
        <taxon>Gammaproteobacteria</taxon>
        <taxon>Lysobacterales</taxon>
        <taxon>Rhodanobacteraceae</taxon>
        <taxon>Dyella</taxon>
    </lineage>
</organism>
<name>A0A370X309_9GAMM</name>
<dbReference type="Pfam" id="PF13467">
    <property type="entry name" value="RHH_4"/>
    <property type="match status" value="1"/>
</dbReference>
<dbReference type="AlphaFoldDB" id="A0A370X309"/>
<dbReference type="OrthoDB" id="5458732at2"/>
<sequence length="135" mass="15370">MDATRKIINRKWRVSSEFLSVENDKAWFSFKSGKSSSALLEGLDKKLTEPRPKSIRLDGMSTCVRLEGVYWAILKTMASYNEMTTNVLLTAMDREVQLRLGGAKNFSSLIRVMSTTQLLRMCPDEVVTKVMQNIE</sequence>
<dbReference type="EMBL" id="QRBE01000003">
    <property type="protein sequence ID" value="RDS82779.1"/>
    <property type="molecule type" value="Genomic_DNA"/>
</dbReference>
<gene>
    <name evidence="2" type="ORF">DWU98_06405</name>
</gene>
<dbReference type="Proteomes" id="UP000254258">
    <property type="component" value="Unassembled WGS sequence"/>
</dbReference>